<evidence type="ECO:0000313" key="16">
    <source>
        <dbReference type="Proteomes" id="UP000535437"/>
    </source>
</evidence>
<dbReference type="CDD" id="cd06223">
    <property type="entry name" value="PRTases_typeI"/>
    <property type="match status" value="1"/>
</dbReference>
<protein>
    <recommendedName>
        <fullName evidence="7 12">Adenine phosphoribosyltransferase</fullName>
        <shortName evidence="12">APRT</shortName>
        <ecNumber evidence="7 12">2.4.2.7</ecNumber>
    </recommendedName>
</protein>
<evidence type="ECO:0000256" key="4">
    <source>
        <dbReference type="ARBA" id="ARBA00004659"/>
    </source>
</evidence>
<evidence type="ECO:0000256" key="7">
    <source>
        <dbReference type="ARBA" id="ARBA00011893"/>
    </source>
</evidence>
<dbReference type="GO" id="GO:0044209">
    <property type="term" value="P:AMP salvage"/>
    <property type="evidence" value="ECO:0007669"/>
    <property type="project" value="UniProtKB-UniRule"/>
</dbReference>
<dbReference type="GO" id="GO:0006168">
    <property type="term" value="P:adenine salvage"/>
    <property type="evidence" value="ECO:0007669"/>
    <property type="project" value="InterPro"/>
</dbReference>
<dbReference type="GO" id="GO:0016208">
    <property type="term" value="F:AMP binding"/>
    <property type="evidence" value="ECO:0007669"/>
    <property type="project" value="TreeGrafter"/>
</dbReference>
<sequence length="195" mass="19747">MPSAPSPSPAPGSREPARHDAELTDSLARAEALITLTPDYPEPGVLFRDISALLVDAEALRTVTEALIAPFAGTFDVVAGIEARGFLLAGTIAATSGVGMLPIRKAGKLPNPAASVEYHLEYGSAVIEAPGVLEPGARVLLVDDVLATGGTLAASRQIVAALGGEVAGAAVVLELEALGGRRTAGDVHALFHAAD</sequence>
<dbReference type="HAMAP" id="MF_00004">
    <property type="entry name" value="Aden_phosphoribosyltr"/>
    <property type="match status" value="1"/>
</dbReference>
<keyword evidence="11 12" id="KW-0660">Purine salvage</keyword>
<evidence type="ECO:0000256" key="5">
    <source>
        <dbReference type="ARBA" id="ARBA00008391"/>
    </source>
</evidence>
<comment type="pathway">
    <text evidence="4 12">Purine metabolism; AMP biosynthesis via salvage pathway; AMP from adenine: step 1/1.</text>
</comment>
<dbReference type="EC" id="2.4.2.7" evidence="7 12"/>
<evidence type="ECO:0000256" key="11">
    <source>
        <dbReference type="ARBA" id="ARBA00022726"/>
    </source>
</evidence>
<reference evidence="15 16" key="1">
    <citation type="submission" date="2020-07" db="EMBL/GenBank/DDBJ databases">
        <title>Sequencing the genomes of 1000 actinobacteria strains.</title>
        <authorList>
            <person name="Klenk H.-P."/>
        </authorList>
    </citation>
    <scope>NUCLEOTIDE SEQUENCE [LARGE SCALE GENOMIC DNA]</scope>
    <source>
        <strain evidence="15 16">DSM 15475</strain>
    </source>
</reference>
<dbReference type="UniPathway" id="UPA00588">
    <property type="reaction ID" value="UER00646"/>
</dbReference>
<evidence type="ECO:0000256" key="3">
    <source>
        <dbReference type="ARBA" id="ARBA00004496"/>
    </source>
</evidence>
<dbReference type="Proteomes" id="UP000535437">
    <property type="component" value="Unassembled WGS sequence"/>
</dbReference>
<dbReference type="GO" id="GO:0005737">
    <property type="term" value="C:cytoplasm"/>
    <property type="evidence" value="ECO:0007669"/>
    <property type="project" value="UniProtKB-SubCell"/>
</dbReference>
<dbReference type="SUPFAM" id="SSF53271">
    <property type="entry name" value="PRTase-like"/>
    <property type="match status" value="1"/>
</dbReference>
<organism evidence="15 16">
    <name type="scientific">Nesterenkonia xinjiangensis</name>
    <dbReference type="NCBI Taxonomy" id="225327"/>
    <lineage>
        <taxon>Bacteria</taxon>
        <taxon>Bacillati</taxon>
        <taxon>Actinomycetota</taxon>
        <taxon>Actinomycetes</taxon>
        <taxon>Micrococcales</taxon>
        <taxon>Micrococcaceae</taxon>
        <taxon>Nesterenkonia</taxon>
    </lineage>
</organism>
<evidence type="ECO:0000256" key="13">
    <source>
        <dbReference type="SAM" id="MobiDB-lite"/>
    </source>
</evidence>
<dbReference type="GO" id="GO:0003999">
    <property type="term" value="F:adenine phosphoribosyltransferase activity"/>
    <property type="evidence" value="ECO:0007669"/>
    <property type="project" value="UniProtKB-UniRule"/>
</dbReference>
<dbReference type="PANTHER" id="PTHR32315:SF3">
    <property type="entry name" value="ADENINE PHOSPHORIBOSYLTRANSFERASE"/>
    <property type="match status" value="1"/>
</dbReference>
<dbReference type="InterPro" id="IPR000836">
    <property type="entry name" value="PRTase_dom"/>
</dbReference>
<dbReference type="Gene3D" id="3.40.50.2020">
    <property type="match status" value="1"/>
</dbReference>
<keyword evidence="16" id="KW-1185">Reference proteome</keyword>
<comment type="function">
    <text evidence="2 12">Catalyzes a salvage reaction resulting in the formation of AMP, that is energically less costly than de novo synthesis.</text>
</comment>
<feature type="compositionally biased region" description="Pro residues" evidence="13">
    <location>
        <begin position="1"/>
        <end position="10"/>
    </location>
</feature>
<proteinExistence type="inferred from homology"/>
<dbReference type="NCBIfam" id="NF002636">
    <property type="entry name" value="PRK02304.1-5"/>
    <property type="match status" value="1"/>
</dbReference>
<keyword evidence="9 12" id="KW-0328">Glycosyltransferase</keyword>
<dbReference type="AlphaFoldDB" id="A0A7Z0GK73"/>
<evidence type="ECO:0000313" key="15">
    <source>
        <dbReference type="EMBL" id="NYJ77258.1"/>
    </source>
</evidence>
<feature type="region of interest" description="Disordered" evidence="13">
    <location>
        <begin position="1"/>
        <end position="21"/>
    </location>
</feature>
<dbReference type="InterPro" id="IPR005764">
    <property type="entry name" value="Ade_phspho_trans"/>
</dbReference>
<dbReference type="InterPro" id="IPR050054">
    <property type="entry name" value="UPRTase/APRTase"/>
</dbReference>
<comment type="subcellular location">
    <subcellularLocation>
        <location evidence="3 12">Cytoplasm</location>
    </subcellularLocation>
</comment>
<dbReference type="GO" id="GO:0006166">
    <property type="term" value="P:purine ribonucleoside salvage"/>
    <property type="evidence" value="ECO:0007669"/>
    <property type="project" value="UniProtKB-KW"/>
</dbReference>
<dbReference type="FunFam" id="3.40.50.2020:FF:000004">
    <property type="entry name" value="Adenine phosphoribosyltransferase"/>
    <property type="match status" value="1"/>
</dbReference>
<evidence type="ECO:0000256" key="6">
    <source>
        <dbReference type="ARBA" id="ARBA00011738"/>
    </source>
</evidence>
<comment type="subunit">
    <text evidence="6 12">Homodimer.</text>
</comment>
<dbReference type="EMBL" id="JACCFY010000001">
    <property type="protein sequence ID" value="NYJ77258.1"/>
    <property type="molecule type" value="Genomic_DNA"/>
</dbReference>
<evidence type="ECO:0000256" key="9">
    <source>
        <dbReference type="ARBA" id="ARBA00022676"/>
    </source>
</evidence>
<dbReference type="GO" id="GO:0002055">
    <property type="term" value="F:adenine binding"/>
    <property type="evidence" value="ECO:0007669"/>
    <property type="project" value="TreeGrafter"/>
</dbReference>
<gene>
    <name evidence="12" type="primary">apt</name>
    <name evidence="15" type="ORF">HNR09_000669</name>
</gene>
<evidence type="ECO:0000256" key="8">
    <source>
        <dbReference type="ARBA" id="ARBA00022490"/>
    </source>
</evidence>
<evidence type="ECO:0000259" key="14">
    <source>
        <dbReference type="Pfam" id="PF00156"/>
    </source>
</evidence>
<keyword evidence="10 12" id="KW-0808">Transferase</keyword>
<feature type="domain" description="Phosphoribosyltransferase" evidence="14">
    <location>
        <begin position="68"/>
        <end position="174"/>
    </location>
</feature>
<dbReference type="PANTHER" id="PTHR32315">
    <property type="entry name" value="ADENINE PHOSPHORIBOSYLTRANSFERASE"/>
    <property type="match status" value="1"/>
</dbReference>
<comment type="catalytic activity">
    <reaction evidence="1 12">
        <text>AMP + diphosphate = 5-phospho-alpha-D-ribose 1-diphosphate + adenine</text>
        <dbReference type="Rhea" id="RHEA:16609"/>
        <dbReference type="ChEBI" id="CHEBI:16708"/>
        <dbReference type="ChEBI" id="CHEBI:33019"/>
        <dbReference type="ChEBI" id="CHEBI:58017"/>
        <dbReference type="ChEBI" id="CHEBI:456215"/>
        <dbReference type="EC" id="2.4.2.7"/>
    </reaction>
</comment>
<dbReference type="Pfam" id="PF00156">
    <property type="entry name" value="Pribosyltran"/>
    <property type="match status" value="1"/>
</dbReference>
<evidence type="ECO:0000256" key="2">
    <source>
        <dbReference type="ARBA" id="ARBA00003968"/>
    </source>
</evidence>
<evidence type="ECO:0000256" key="10">
    <source>
        <dbReference type="ARBA" id="ARBA00022679"/>
    </source>
</evidence>
<comment type="caution">
    <text evidence="15">The sequence shown here is derived from an EMBL/GenBank/DDBJ whole genome shotgun (WGS) entry which is preliminary data.</text>
</comment>
<dbReference type="InterPro" id="IPR029057">
    <property type="entry name" value="PRTase-like"/>
</dbReference>
<comment type="similarity">
    <text evidence="5 12">Belongs to the purine/pyrimidine phosphoribosyltransferase family.</text>
</comment>
<accession>A0A7Z0GK73</accession>
<evidence type="ECO:0000256" key="12">
    <source>
        <dbReference type="HAMAP-Rule" id="MF_00004"/>
    </source>
</evidence>
<keyword evidence="8 12" id="KW-0963">Cytoplasm</keyword>
<evidence type="ECO:0000256" key="1">
    <source>
        <dbReference type="ARBA" id="ARBA00000868"/>
    </source>
</evidence>
<name>A0A7Z0GK73_9MICC</name>